<proteinExistence type="predicted"/>
<gene>
    <name evidence="1" type="primary">orf797</name>
</gene>
<keyword evidence="1" id="KW-0496">Mitochondrion</keyword>
<organism evidence="1">
    <name type="scientific">Oltmannsiellopsis viridis</name>
    <name type="common">Marine flagellate</name>
    <name type="synonym">Oltmannsiella viridis</name>
    <dbReference type="NCBI Taxonomy" id="51324"/>
    <lineage>
        <taxon>Eukaryota</taxon>
        <taxon>Viridiplantae</taxon>
        <taxon>Chlorophyta</taxon>
        <taxon>core chlorophytes</taxon>
        <taxon>Ulvophyceae</taxon>
        <taxon>OUU clade</taxon>
        <taxon>Oltmannsiellopsidales</taxon>
        <taxon>Oltmannsiellopsidaceae</taxon>
        <taxon>Oltmannsiellopsis</taxon>
    </lineage>
</organism>
<dbReference type="RefSeq" id="YP_684388.1">
    <property type="nucleotide sequence ID" value="NC_008256.1"/>
</dbReference>
<evidence type="ECO:0000313" key="1">
    <source>
        <dbReference type="EMBL" id="ABC96346.1"/>
    </source>
</evidence>
<reference evidence="1" key="1">
    <citation type="journal article" date="2006" name="Curr. Genet.">
        <title>The complete mitochondrial DNA sequence of the green alga Oltmannsiellopsis viridis: evolutionary trends of the mitochondrial genome in the Ulvophyceae.</title>
        <authorList>
            <person name="Pombert J.F."/>
            <person name="Beauchamp P."/>
            <person name="Otis C."/>
            <person name="Lemieux C."/>
            <person name="Turmel M."/>
        </authorList>
    </citation>
    <scope>NUCLEOTIDE SEQUENCE</scope>
</reference>
<reference evidence="1" key="2">
    <citation type="submission" date="2006-01" db="EMBL/GenBank/DDBJ databases">
        <authorList>
            <person name="Pombert J.-F."/>
            <person name="Beauchamp P."/>
            <person name="Otis C."/>
            <person name="Lemieux C."/>
            <person name="Turmel M."/>
        </authorList>
    </citation>
    <scope>NUCLEOTIDE SEQUENCE</scope>
</reference>
<name>Q0QIQ7_OLTVI</name>
<accession>Q0QIQ7</accession>
<dbReference type="AlphaFoldDB" id="Q0QIQ7"/>
<dbReference type="GeneID" id="4200903"/>
<protein>
    <submittedName>
        <fullName evidence="1">Uncharacterized protein</fullName>
    </submittedName>
</protein>
<sequence>MVLYNKRFKVGATTNKQFEIYNMEKSHRCFMQSNYFAVGENSNCFEDFEVRVIHNKTFRQIMAGEVAIFGDSCKKGDTRYSVSSMLDNPKVQVVKQEKVLYVGQLNQFSAEQPAMYLLLVFWNSSNDDVSFINSQGDGLQIPSKQLYMVFTGLYKLLQKLRNPSKGRVKTIDNPNLYMIGGYRPMAASNIKLGVYSANRTIYRKLSGTQLKDAYSLLGLFERYIRALAVTVCARVVPGLLSLHLNNSSYIAAQVSDDKDVIDASPASKTLSMKECSKVLETLDLAGSEDVKASVREVQKQNTINPLNSLWVALSILGMGTSLSRGYYSALHTDNASPSRLELIIFSSAKNCPYANGFFVDGINALFYCPPSSTSVIGVAAFLPHSTTAPSFYDEHKNNAESNKTLCELSANGKLVDNEFYGLGVFMMPVLKLDPHTRALEYAAYCYAVKEGLLSRIDAMGVNTYNKVVGGLLKTIPYFRDHSLANFKNPLACLKESLEDLSVNGKPVDELEKGFRESVNTLDDPTAYLHLAVGLTPRNRWLSESKLFDKSQESLVEFHLSRNTQTANLTKGEWLRHLEARKITSGGKVSKPTNWKERDLQILAAQNTSALFSRVGVPVTCSLVVSKVKGIFILSIPLPKNRRAACFHQLFSLREAVRFLLAECNLLDRWSIHSLPMEEYEDLSILLSDAKKVLKTRLKTRFNLQKTEKTPGILCMEKVLGDHFQDLGISTKVSPETYGKDLTFGSLSPQPLVVAAWRKKPVTRVVKTYGHRNHQWKDAKEHIAESKMFLPKPKTSAN</sequence>
<dbReference type="EMBL" id="DQ365900">
    <property type="protein sequence ID" value="ABC96346.1"/>
    <property type="molecule type" value="Genomic_DNA"/>
</dbReference>
<geneLocation type="mitochondrion" evidence="1"/>